<sequence>MARRAENVPAPQGFRAGYDAADKWTPYPDWSKAGIAREGWSARPVPMLSQVLVSGDLAEARQIHAPDAAEAGLWSIVTGDPYLVRLARDRALFASSEPLAIALGWNEGWAASPASDAFFVIDIEGPSMRAVVAEATGADLDAGSPSAALLFAGVNAILYRMAEDRARIHVEAGFGPYLWRWLEERRG</sequence>
<dbReference type="STRING" id="1670800.BSQ44_02105"/>
<accession>A0A1L3SLR1</accession>
<dbReference type="SUPFAM" id="SSF103025">
    <property type="entry name" value="Folate-binding domain"/>
    <property type="match status" value="1"/>
</dbReference>
<proteinExistence type="predicted"/>
<evidence type="ECO:0008006" key="3">
    <source>
        <dbReference type="Google" id="ProtNLM"/>
    </source>
</evidence>
<dbReference type="EMBL" id="CP018171">
    <property type="protein sequence ID" value="APH70310.1"/>
    <property type="molecule type" value="Genomic_DNA"/>
</dbReference>
<keyword evidence="2" id="KW-1185">Reference proteome</keyword>
<dbReference type="AlphaFoldDB" id="A0A1L3SLR1"/>
<organism evidence="1 2">
    <name type="scientific">Aquibium oceanicum</name>
    <dbReference type="NCBI Taxonomy" id="1670800"/>
    <lineage>
        <taxon>Bacteria</taxon>
        <taxon>Pseudomonadati</taxon>
        <taxon>Pseudomonadota</taxon>
        <taxon>Alphaproteobacteria</taxon>
        <taxon>Hyphomicrobiales</taxon>
        <taxon>Phyllobacteriaceae</taxon>
        <taxon>Aquibium</taxon>
    </lineage>
</organism>
<evidence type="ECO:0000313" key="2">
    <source>
        <dbReference type="Proteomes" id="UP000182840"/>
    </source>
</evidence>
<dbReference type="KEGG" id="meso:BSQ44_02105"/>
<protein>
    <recommendedName>
        <fullName evidence="3">Sarcosine oxidase subunit gamma</fullName>
    </recommendedName>
</protein>
<dbReference type="OrthoDB" id="7868213at2"/>
<evidence type="ECO:0000313" key="1">
    <source>
        <dbReference type="EMBL" id="APH70310.1"/>
    </source>
</evidence>
<name>A0A1L3SLR1_9HYPH</name>
<gene>
    <name evidence="1" type="ORF">BSQ44_02105</name>
</gene>
<dbReference type="RefSeq" id="WP_072601722.1">
    <property type="nucleotide sequence ID" value="NZ_CP018171.1"/>
</dbReference>
<dbReference type="InterPro" id="IPR027266">
    <property type="entry name" value="TrmE/GcvT-like"/>
</dbReference>
<reference evidence="2" key="1">
    <citation type="submission" date="2016-11" db="EMBL/GenBank/DDBJ databases">
        <title>Mesorhizobium oceanicum sp. nov., isolated from deep seawater in South China Sea.</title>
        <authorList>
            <person name="Fu G.-Y."/>
        </authorList>
    </citation>
    <scope>NUCLEOTIDE SEQUENCE [LARGE SCALE GENOMIC DNA]</scope>
    <source>
        <strain evidence="2">B7</strain>
    </source>
</reference>
<dbReference type="Gene3D" id="3.30.1360.120">
    <property type="entry name" value="Probable tRNA modification gtpase trme, domain 1"/>
    <property type="match status" value="1"/>
</dbReference>
<dbReference type="Proteomes" id="UP000182840">
    <property type="component" value="Chromosome"/>
</dbReference>